<keyword evidence="2" id="KW-0489">Methyltransferase</keyword>
<dbReference type="GO" id="GO:0005677">
    <property type="term" value="C:chromatin silencing complex"/>
    <property type="evidence" value="ECO:0007669"/>
    <property type="project" value="TreeGrafter"/>
</dbReference>
<dbReference type="InterPro" id="IPR007823">
    <property type="entry name" value="RRP8"/>
</dbReference>
<sequence>MSPRPQNCIVADFGCGEAKIAQSVKQKVHSFDIFPANERVTVCNISKVPLKSESLDVAVYCLSLMGINWIDYLREAHRVLKPGGILKIAEVASRFKAVDAFIEVLFKLGFQIKNKDLSNKMFYLFEFGKKNPCKEVPSSLSSILKPCEYKRR</sequence>
<organism evidence="3 4">
    <name type="scientific">Stichopus japonicus</name>
    <name type="common">Sea cucumber</name>
    <dbReference type="NCBI Taxonomy" id="307972"/>
    <lineage>
        <taxon>Eukaryota</taxon>
        <taxon>Metazoa</taxon>
        <taxon>Echinodermata</taxon>
        <taxon>Eleutherozoa</taxon>
        <taxon>Echinozoa</taxon>
        <taxon>Holothuroidea</taxon>
        <taxon>Aspidochirotacea</taxon>
        <taxon>Aspidochirotida</taxon>
        <taxon>Stichopodidae</taxon>
        <taxon>Apostichopus</taxon>
    </lineage>
</organism>
<evidence type="ECO:0000256" key="1">
    <source>
        <dbReference type="ARBA" id="ARBA00020203"/>
    </source>
</evidence>
<dbReference type="Pfam" id="PF05148">
    <property type="entry name" value="Methyltransf_8"/>
    <property type="match status" value="1"/>
</dbReference>
<proteinExistence type="inferred from homology"/>
<dbReference type="Gene3D" id="3.40.50.150">
    <property type="entry name" value="Vaccinia Virus protein VP39"/>
    <property type="match status" value="1"/>
</dbReference>
<dbReference type="GO" id="GO:0008168">
    <property type="term" value="F:methyltransferase activity"/>
    <property type="evidence" value="ECO:0007669"/>
    <property type="project" value="UniProtKB-KW"/>
</dbReference>
<keyword evidence="2" id="KW-0808">Transferase</keyword>
<keyword evidence="2" id="KW-0698">rRNA processing</keyword>
<name>A0A2G8LC18_STIJA</name>
<dbReference type="PANTHER" id="PTHR12787:SF0">
    <property type="entry name" value="RIBOSOMAL RNA-PROCESSING PROTEIN 8"/>
    <property type="match status" value="1"/>
</dbReference>
<dbReference type="GO" id="GO:0032259">
    <property type="term" value="P:methylation"/>
    <property type="evidence" value="ECO:0007669"/>
    <property type="project" value="UniProtKB-KW"/>
</dbReference>
<dbReference type="AlphaFoldDB" id="A0A2G8LC18"/>
<dbReference type="EC" id="2.1.1.-" evidence="2"/>
<dbReference type="Proteomes" id="UP000230750">
    <property type="component" value="Unassembled WGS sequence"/>
</dbReference>
<evidence type="ECO:0000313" key="4">
    <source>
        <dbReference type="Proteomes" id="UP000230750"/>
    </source>
</evidence>
<dbReference type="FunFam" id="3.40.50.150:FF:000068">
    <property type="entry name" value="Ribosomal RNA-processing protein 8"/>
    <property type="match status" value="1"/>
</dbReference>
<keyword evidence="2" id="KW-0539">Nucleus</keyword>
<protein>
    <recommendedName>
        <fullName evidence="1 2">Ribosomal RNA-processing protein 8</fullName>
        <ecNumber evidence="2">2.1.1.-</ecNumber>
    </recommendedName>
</protein>
<reference evidence="3 4" key="1">
    <citation type="journal article" date="2017" name="PLoS Biol.">
        <title>The sea cucumber genome provides insights into morphological evolution and visceral regeneration.</title>
        <authorList>
            <person name="Zhang X."/>
            <person name="Sun L."/>
            <person name="Yuan J."/>
            <person name="Sun Y."/>
            <person name="Gao Y."/>
            <person name="Zhang L."/>
            <person name="Li S."/>
            <person name="Dai H."/>
            <person name="Hamel J.F."/>
            <person name="Liu C."/>
            <person name="Yu Y."/>
            <person name="Liu S."/>
            <person name="Lin W."/>
            <person name="Guo K."/>
            <person name="Jin S."/>
            <person name="Xu P."/>
            <person name="Storey K.B."/>
            <person name="Huan P."/>
            <person name="Zhang T."/>
            <person name="Zhou Y."/>
            <person name="Zhang J."/>
            <person name="Lin C."/>
            <person name="Li X."/>
            <person name="Xing L."/>
            <person name="Huo D."/>
            <person name="Sun M."/>
            <person name="Wang L."/>
            <person name="Mercier A."/>
            <person name="Li F."/>
            <person name="Yang H."/>
            <person name="Xiang J."/>
        </authorList>
    </citation>
    <scope>NUCLEOTIDE SEQUENCE [LARGE SCALE GENOMIC DNA]</scope>
    <source>
        <strain evidence="3">Shaxun</strain>
        <tissue evidence="3">Muscle</tissue>
    </source>
</reference>
<dbReference type="GO" id="GO:0042149">
    <property type="term" value="P:cellular response to glucose starvation"/>
    <property type="evidence" value="ECO:0007669"/>
    <property type="project" value="TreeGrafter"/>
</dbReference>
<dbReference type="GO" id="GO:0005730">
    <property type="term" value="C:nucleolus"/>
    <property type="evidence" value="ECO:0007669"/>
    <property type="project" value="UniProtKB-SubCell"/>
</dbReference>
<evidence type="ECO:0000313" key="3">
    <source>
        <dbReference type="EMBL" id="PIK57767.1"/>
    </source>
</evidence>
<comment type="function">
    <text evidence="2">Probable methyltransferase required to silence rDNA.</text>
</comment>
<comment type="similarity">
    <text evidence="2">Belongs to the methyltransferase superfamily. RRP8 family.</text>
</comment>
<dbReference type="GO" id="GO:0000183">
    <property type="term" value="P:rDNA heterochromatin formation"/>
    <property type="evidence" value="ECO:0007669"/>
    <property type="project" value="TreeGrafter"/>
</dbReference>
<dbReference type="GO" id="GO:0046015">
    <property type="term" value="P:regulation of transcription by glucose"/>
    <property type="evidence" value="ECO:0007669"/>
    <property type="project" value="TreeGrafter"/>
</dbReference>
<dbReference type="SUPFAM" id="SSF53335">
    <property type="entry name" value="S-adenosyl-L-methionine-dependent methyltransferases"/>
    <property type="match status" value="1"/>
</dbReference>
<dbReference type="CDD" id="cd02440">
    <property type="entry name" value="AdoMet_MTases"/>
    <property type="match status" value="1"/>
</dbReference>
<comment type="subcellular location">
    <subcellularLocation>
        <location evidence="2">Nucleus</location>
        <location evidence="2">Nucleolus</location>
    </subcellularLocation>
</comment>
<dbReference type="EMBL" id="MRZV01000132">
    <property type="protein sequence ID" value="PIK57767.1"/>
    <property type="molecule type" value="Genomic_DNA"/>
</dbReference>
<dbReference type="STRING" id="307972.A0A2G8LC18"/>
<comment type="caution">
    <text evidence="3">The sequence shown here is derived from an EMBL/GenBank/DDBJ whole genome shotgun (WGS) entry which is preliminary data.</text>
</comment>
<keyword evidence="2" id="KW-0949">S-adenosyl-L-methionine</keyword>
<evidence type="ECO:0000256" key="2">
    <source>
        <dbReference type="RuleBase" id="RU365074"/>
    </source>
</evidence>
<dbReference type="PANTHER" id="PTHR12787">
    <property type="entry name" value="RIBOSOMAL RNA-PROCESSING PROTEIN 8"/>
    <property type="match status" value="1"/>
</dbReference>
<dbReference type="GO" id="GO:0033553">
    <property type="term" value="C:rDNA heterochromatin"/>
    <property type="evidence" value="ECO:0007669"/>
    <property type="project" value="TreeGrafter"/>
</dbReference>
<dbReference type="OrthoDB" id="10258825at2759"/>
<accession>A0A2G8LC18</accession>
<keyword evidence="4" id="KW-1185">Reference proteome</keyword>
<dbReference type="InterPro" id="IPR029063">
    <property type="entry name" value="SAM-dependent_MTases_sf"/>
</dbReference>
<gene>
    <name evidence="3" type="ORF">BSL78_05293</name>
</gene>
<dbReference type="GO" id="GO:0006364">
    <property type="term" value="P:rRNA processing"/>
    <property type="evidence" value="ECO:0007669"/>
    <property type="project" value="UniProtKB-UniRule"/>
</dbReference>